<feature type="compositionally biased region" description="Pro residues" evidence="1">
    <location>
        <begin position="242"/>
        <end position="254"/>
    </location>
</feature>
<evidence type="ECO:0000256" key="2">
    <source>
        <dbReference type="SAM" id="Phobius"/>
    </source>
</evidence>
<dbReference type="RefSeq" id="WP_134383990.1">
    <property type="nucleotide sequence ID" value="NZ_BMWW01000005.1"/>
</dbReference>
<feature type="region of interest" description="Disordered" evidence="1">
    <location>
        <begin position="89"/>
        <end position="128"/>
    </location>
</feature>
<dbReference type="Proteomes" id="UP000619512">
    <property type="component" value="Unassembled WGS sequence"/>
</dbReference>
<feature type="compositionally biased region" description="Basic and acidic residues" evidence="1">
    <location>
        <begin position="256"/>
        <end position="271"/>
    </location>
</feature>
<evidence type="ECO:0000313" key="5">
    <source>
        <dbReference type="Proteomes" id="UP000294359"/>
    </source>
</evidence>
<keyword evidence="5" id="KW-1185">Reference proteome</keyword>
<organism evidence="3 6">
    <name type="scientific">Pseudoduganella plicata</name>
    <dbReference type="NCBI Taxonomy" id="321984"/>
    <lineage>
        <taxon>Bacteria</taxon>
        <taxon>Pseudomonadati</taxon>
        <taxon>Pseudomonadota</taxon>
        <taxon>Betaproteobacteria</taxon>
        <taxon>Burkholderiales</taxon>
        <taxon>Oxalobacteraceae</taxon>
        <taxon>Telluria group</taxon>
        <taxon>Pseudoduganella</taxon>
    </lineage>
</organism>
<keyword evidence="2" id="KW-0472">Membrane</keyword>
<dbReference type="Proteomes" id="UP000294359">
    <property type="component" value="Chromosome"/>
</dbReference>
<proteinExistence type="predicted"/>
<name>A0A4P7BCC5_9BURK</name>
<dbReference type="AlphaFoldDB" id="A0A4P7BCC5"/>
<accession>A0A4P7BCC5</accession>
<feature type="transmembrane region" description="Helical" evidence="2">
    <location>
        <begin position="55"/>
        <end position="73"/>
    </location>
</feature>
<keyword evidence="2" id="KW-1133">Transmembrane helix</keyword>
<evidence type="ECO:0000313" key="3">
    <source>
        <dbReference type="EMBL" id="GGY95366.1"/>
    </source>
</evidence>
<keyword evidence="2" id="KW-0812">Transmembrane</keyword>
<reference evidence="3" key="3">
    <citation type="submission" date="2022-12" db="EMBL/GenBank/DDBJ databases">
        <authorList>
            <person name="Sun Q."/>
            <person name="Kim S."/>
        </authorList>
    </citation>
    <scope>NUCLEOTIDE SEQUENCE</scope>
    <source>
        <strain evidence="3">KCTC 12344</strain>
    </source>
</reference>
<reference evidence="4 5" key="2">
    <citation type="submission" date="2019-03" db="EMBL/GenBank/DDBJ databases">
        <title>Draft Genome Sequences of Six Type Strains of the Genus Massilia.</title>
        <authorList>
            <person name="Miess H."/>
            <person name="Frediansyhah A."/>
            <person name="Gross H."/>
        </authorList>
    </citation>
    <scope>NUCLEOTIDE SEQUENCE [LARGE SCALE GENOMIC DNA]</scope>
    <source>
        <strain evidence="4 5">DSM 17505</strain>
    </source>
</reference>
<reference evidence="3" key="1">
    <citation type="journal article" date="2014" name="Int. J. Syst. Evol. Microbiol.">
        <title>Complete genome sequence of Corynebacterium casei LMG S-19264T (=DSM 44701T), isolated from a smear-ripened cheese.</title>
        <authorList>
            <consortium name="US DOE Joint Genome Institute (JGI-PGF)"/>
            <person name="Walter F."/>
            <person name="Albersmeier A."/>
            <person name="Kalinowski J."/>
            <person name="Ruckert C."/>
        </authorList>
    </citation>
    <scope>NUCLEOTIDE SEQUENCE</scope>
    <source>
        <strain evidence="3">KCTC 12344</strain>
    </source>
</reference>
<evidence type="ECO:0000313" key="6">
    <source>
        <dbReference type="Proteomes" id="UP000619512"/>
    </source>
</evidence>
<gene>
    <name evidence="4" type="ORF">E1742_05950</name>
    <name evidence="3" type="ORF">GCM10007388_30910</name>
</gene>
<protein>
    <submittedName>
        <fullName evidence="3">Uncharacterized protein</fullName>
    </submittedName>
</protein>
<evidence type="ECO:0000313" key="4">
    <source>
        <dbReference type="EMBL" id="QBQ35753.1"/>
    </source>
</evidence>
<evidence type="ECO:0000256" key="1">
    <source>
        <dbReference type="SAM" id="MobiDB-lite"/>
    </source>
</evidence>
<feature type="region of interest" description="Disordered" evidence="1">
    <location>
        <begin position="238"/>
        <end position="285"/>
    </location>
</feature>
<sequence length="302" mass="31979">MATDDGSNKPVPPDPHFVARIVRLEKRVHALEQGATSASFNDELKWRHQRDRMRMYYALLLFLILVIGAILIGRQQELRYRLEREELSARAAATRPPPPDGPVAQRNGAPAPDSSAGPVSVPTGKAVTGPLTPHQIIERYIDLHAERPNKPGADFTLSVNGAVDLVKSLGNVGMIGAEAAGNLVKKLQDEGIAVGAYTLKKLVDAALEPAPASGKPAAGASTQHVLVNIYTRGQPVVSYGPAPAPAPVTPPRQVKPPKDKEPKERPSKDKPAAGSPPKTPLACIPTSEACAAVQARPAAPDP</sequence>
<dbReference type="EMBL" id="CP038026">
    <property type="protein sequence ID" value="QBQ35753.1"/>
    <property type="molecule type" value="Genomic_DNA"/>
</dbReference>
<dbReference type="EMBL" id="BMWW01000005">
    <property type="protein sequence ID" value="GGY95366.1"/>
    <property type="molecule type" value="Genomic_DNA"/>
</dbReference>